<dbReference type="EMBL" id="GG693884">
    <property type="protein sequence ID" value="EES51900.1"/>
    <property type="molecule type" value="Genomic_DNA"/>
</dbReference>
<dbReference type="Gene3D" id="3.40.30.10">
    <property type="entry name" value="Glutaredoxin"/>
    <property type="match status" value="1"/>
</dbReference>
<keyword evidence="2" id="KW-1185">Reference proteome</keyword>
<evidence type="ECO:0000313" key="2">
    <source>
        <dbReference type="Proteomes" id="UP000009374"/>
    </source>
</evidence>
<dbReference type="Proteomes" id="UP000009374">
    <property type="component" value="Unassembled WGS sequence"/>
</dbReference>
<reference evidence="1 2" key="1">
    <citation type="journal article" date="2009" name="Appl. Environ. Microbiol.">
        <title>Community genomic and proteomic analyses of chemoautotrophic iron-oxidizing "Leptospirillum rubarum" (Group II) and "Leptospirillum ferrodiazotrophum" (Group III) bacteria in acid mine drainage biofilms.</title>
        <authorList>
            <person name="Goltsman D.S."/>
            <person name="Denef V.J."/>
            <person name="Singer S.W."/>
            <person name="VerBerkmoes N.C."/>
            <person name="Lefsrud M."/>
            <person name="Mueller R.S."/>
            <person name="Dick G.J."/>
            <person name="Sun C.L."/>
            <person name="Wheeler K.E."/>
            <person name="Zemla A."/>
            <person name="Baker B.J."/>
            <person name="Hauser L."/>
            <person name="Land M."/>
            <person name="Shah M.B."/>
            <person name="Thelen M.P."/>
            <person name="Hettich R.L."/>
            <person name="Banfield J.F."/>
        </authorList>
    </citation>
    <scope>NUCLEOTIDE SEQUENCE [LARGE SCALE GENOMIC DNA]</scope>
</reference>
<dbReference type="InterPro" id="IPR036249">
    <property type="entry name" value="Thioredoxin-like_sf"/>
</dbReference>
<proteinExistence type="predicted"/>
<name>C6HZW2_9BACT</name>
<dbReference type="AlphaFoldDB" id="C6HZW2"/>
<protein>
    <submittedName>
        <fullName evidence="1">Probable ferredoxin</fullName>
    </submittedName>
</protein>
<dbReference type="CDD" id="cd02980">
    <property type="entry name" value="TRX_Fd_family"/>
    <property type="match status" value="1"/>
</dbReference>
<accession>C6HZW2</accession>
<evidence type="ECO:0000313" key="1">
    <source>
        <dbReference type="EMBL" id="EES51900.1"/>
    </source>
</evidence>
<dbReference type="SUPFAM" id="SSF52833">
    <property type="entry name" value="Thioredoxin-like"/>
    <property type="match status" value="1"/>
</dbReference>
<sequence length="110" mass="12096">MSRYRAHLFLCTNERPADHPRGSCRARGAEPLLEIIKEEARKAGVPEPFRANRSGCLDACESGPVLAVYPDGVFYTVRNREEVARIVSEHLVGGKVVSDLAIPDPPRRGA</sequence>
<gene>
    <name evidence="1" type="ORF">UBAL3_95450120</name>
</gene>
<organism evidence="1 2">
    <name type="scientific">Leptospirillum ferrodiazotrophum</name>
    <dbReference type="NCBI Taxonomy" id="412449"/>
    <lineage>
        <taxon>Bacteria</taxon>
        <taxon>Pseudomonadati</taxon>
        <taxon>Nitrospirota</taxon>
        <taxon>Nitrospiria</taxon>
        <taxon>Nitrospirales</taxon>
        <taxon>Nitrospiraceae</taxon>
        <taxon>Leptospirillum</taxon>
    </lineage>
</organism>